<evidence type="ECO:0000256" key="6">
    <source>
        <dbReference type="SAM" id="Phobius"/>
    </source>
</evidence>
<keyword evidence="4 6" id="KW-1133">Transmembrane helix</keyword>
<sequence length="827" mass="92791">MIRNNFILACRNLFRNKSHTLIHVLGLSIGMTVGLLILAYVRFEFSYDNFHVHADNTYRVATRVTLQEEVIAEETNTYDGIRNAVQTDLPDVQAATSIYGFDSDQLFIRYEGNDKKIIPLESFKGFNTDAHFFDVFSFPLLHGDPAQVLSREYSAVISETLARRYFDNDALGKVLTTNDGEAQYRYVITGITKDTPPNAHFAFDLLLRAADPTNLTQKDNTFWTWGGQLYAVLSDHAKPENVATQLNRLAREKNGLKVNRDDYGQVSTFQLQPLRDIHLFSHLQYELDANGSGVWVYALALLALVILALAWVNYINLSTAVAAEKIRAVGIRKAMGATRRSLWMQVFTEAALYNLISIFAAITMVMIAFPYFAAFVGMPQAISGWVDGNVVILLAALAAVSTLVSGGYPAYVIASYYPVQALKGKSEQGSVALRKFLVVFQFSMALVLTVVTVVANRQLSFMRSRELGINMDQVLIIKALNFDKETWSDSAGGYVVDETYLQKAEAFKQALRQSALVGNAATLSHLPGQTVNWGTEFKAMAIDPEKAYRLKAVGVDYDFVKTLGLHLLAGRNFSVDIPADRGNEGRRAVLLNEAAVHRLGFKDAASAVHGHIQTYWGADYEVIGVVNSYHQLSLKENLEPLYFILQPRALSYYALQLQPGDMTGAIADVEQVWHQHFPEYPFQYFFLDSFYDKQYQYDTRFSDVMLFFSGLAVFIAGMGLFGLTAFAVVQRTKEIGIRKVLGASALNLIHLFTRNFILLIAIAYAAAVPVLYWGVQRWLENYAFRMELKAWFFITPLAAMLLFALLVMSFQVIKVSLRNPVDSLRHE</sequence>
<dbReference type="Proteomes" id="UP000184212">
    <property type="component" value="Unassembled WGS sequence"/>
</dbReference>
<protein>
    <submittedName>
        <fullName evidence="9">Putative ABC transport system permease protein</fullName>
    </submittedName>
</protein>
<feature type="transmembrane region" description="Helical" evidence="6">
    <location>
        <begin position="436"/>
        <end position="455"/>
    </location>
</feature>
<dbReference type="PANTHER" id="PTHR30572">
    <property type="entry name" value="MEMBRANE COMPONENT OF TRANSPORTER-RELATED"/>
    <property type="match status" value="1"/>
</dbReference>
<evidence type="ECO:0000259" key="8">
    <source>
        <dbReference type="Pfam" id="PF12704"/>
    </source>
</evidence>
<dbReference type="RefSeq" id="WP_073140362.1">
    <property type="nucleotide sequence ID" value="NZ_FQWQ01000004.1"/>
</dbReference>
<feature type="domain" description="ABC3 transporter permease C-terminal" evidence="7">
    <location>
        <begin position="707"/>
        <end position="817"/>
    </location>
</feature>
<dbReference type="GO" id="GO:0022857">
    <property type="term" value="F:transmembrane transporter activity"/>
    <property type="evidence" value="ECO:0007669"/>
    <property type="project" value="TreeGrafter"/>
</dbReference>
<evidence type="ECO:0000313" key="9">
    <source>
        <dbReference type="EMBL" id="SHH75952.1"/>
    </source>
</evidence>
<feature type="transmembrane region" description="Helical" evidence="6">
    <location>
        <begin position="704"/>
        <end position="729"/>
    </location>
</feature>
<keyword evidence="5 6" id="KW-0472">Membrane</keyword>
<feature type="transmembrane region" description="Helical" evidence="6">
    <location>
        <begin position="21"/>
        <end position="41"/>
    </location>
</feature>
<feature type="transmembrane region" description="Helical" evidence="6">
    <location>
        <begin position="790"/>
        <end position="810"/>
    </location>
</feature>
<keyword evidence="10" id="KW-1185">Reference proteome</keyword>
<evidence type="ECO:0000256" key="4">
    <source>
        <dbReference type="ARBA" id="ARBA00022989"/>
    </source>
</evidence>
<evidence type="ECO:0000313" key="10">
    <source>
        <dbReference type="Proteomes" id="UP000184212"/>
    </source>
</evidence>
<dbReference type="EMBL" id="FQWQ01000004">
    <property type="protein sequence ID" value="SHH75952.1"/>
    <property type="molecule type" value="Genomic_DNA"/>
</dbReference>
<dbReference type="GO" id="GO:0005886">
    <property type="term" value="C:plasma membrane"/>
    <property type="evidence" value="ECO:0007669"/>
    <property type="project" value="UniProtKB-SubCell"/>
</dbReference>
<proteinExistence type="predicted"/>
<keyword evidence="3 6" id="KW-0812">Transmembrane</keyword>
<dbReference type="Pfam" id="PF02687">
    <property type="entry name" value="FtsX"/>
    <property type="match status" value="2"/>
</dbReference>
<feature type="transmembrane region" description="Helical" evidence="6">
    <location>
        <begin position="756"/>
        <end position="775"/>
    </location>
</feature>
<dbReference type="PANTHER" id="PTHR30572:SF18">
    <property type="entry name" value="ABC-TYPE MACROLIDE FAMILY EXPORT SYSTEM PERMEASE COMPONENT 2"/>
    <property type="match status" value="1"/>
</dbReference>
<organism evidence="9 10">
    <name type="scientific">Chryseolinea serpens</name>
    <dbReference type="NCBI Taxonomy" id="947013"/>
    <lineage>
        <taxon>Bacteria</taxon>
        <taxon>Pseudomonadati</taxon>
        <taxon>Bacteroidota</taxon>
        <taxon>Cytophagia</taxon>
        <taxon>Cytophagales</taxon>
        <taxon>Fulvivirgaceae</taxon>
        <taxon>Chryseolinea</taxon>
    </lineage>
</organism>
<feature type="transmembrane region" description="Helical" evidence="6">
    <location>
        <begin position="350"/>
        <end position="372"/>
    </location>
</feature>
<evidence type="ECO:0000259" key="7">
    <source>
        <dbReference type="Pfam" id="PF02687"/>
    </source>
</evidence>
<evidence type="ECO:0000256" key="1">
    <source>
        <dbReference type="ARBA" id="ARBA00004651"/>
    </source>
</evidence>
<dbReference type="InterPro" id="IPR050250">
    <property type="entry name" value="Macrolide_Exporter_MacB"/>
</dbReference>
<name>A0A1M5VL17_9BACT</name>
<reference evidence="9 10" key="1">
    <citation type="submission" date="2016-11" db="EMBL/GenBank/DDBJ databases">
        <authorList>
            <person name="Jaros S."/>
            <person name="Januszkiewicz K."/>
            <person name="Wedrychowicz H."/>
        </authorList>
    </citation>
    <scope>NUCLEOTIDE SEQUENCE [LARGE SCALE GENOMIC DNA]</scope>
    <source>
        <strain evidence="9 10">DSM 24574</strain>
    </source>
</reference>
<dbReference type="OrthoDB" id="101094at2"/>
<dbReference type="InterPro" id="IPR003838">
    <property type="entry name" value="ABC3_permease_C"/>
</dbReference>
<evidence type="ECO:0000256" key="2">
    <source>
        <dbReference type="ARBA" id="ARBA00022475"/>
    </source>
</evidence>
<dbReference type="STRING" id="947013.SAMN04488109_5191"/>
<dbReference type="Pfam" id="PF12704">
    <property type="entry name" value="MacB_PCD"/>
    <property type="match status" value="1"/>
</dbReference>
<feature type="domain" description="MacB-like periplasmic core" evidence="8">
    <location>
        <begin position="20"/>
        <end position="248"/>
    </location>
</feature>
<evidence type="ECO:0000256" key="5">
    <source>
        <dbReference type="ARBA" id="ARBA00023136"/>
    </source>
</evidence>
<gene>
    <name evidence="9" type="ORF">SAMN04488109_5191</name>
</gene>
<keyword evidence="2" id="KW-1003">Cell membrane</keyword>
<dbReference type="AlphaFoldDB" id="A0A1M5VL17"/>
<comment type="subcellular location">
    <subcellularLocation>
        <location evidence="1">Cell membrane</location>
        <topology evidence="1">Multi-pass membrane protein</topology>
    </subcellularLocation>
</comment>
<accession>A0A1M5VL17</accession>
<feature type="transmembrane region" description="Helical" evidence="6">
    <location>
        <begin position="392"/>
        <end position="416"/>
    </location>
</feature>
<evidence type="ECO:0000256" key="3">
    <source>
        <dbReference type="ARBA" id="ARBA00022692"/>
    </source>
</evidence>
<feature type="domain" description="ABC3 transporter permease C-terminal" evidence="7">
    <location>
        <begin position="301"/>
        <end position="417"/>
    </location>
</feature>
<dbReference type="InterPro" id="IPR025857">
    <property type="entry name" value="MacB_PCD"/>
</dbReference>
<feature type="transmembrane region" description="Helical" evidence="6">
    <location>
        <begin position="294"/>
        <end position="317"/>
    </location>
</feature>